<dbReference type="InterPro" id="IPR016161">
    <property type="entry name" value="Ald_DH/histidinol_DH"/>
</dbReference>
<keyword evidence="7" id="KW-1185">Reference proteome</keyword>
<evidence type="ECO:0000313" key="7">
    <source>
        <dbReference type="Proteomes" id="UP000258309"/>
    </source>
</evidence>
<dbReference type="InterPro" id="IPR016163">
    <property type="entry name" value="Ald_DH_C"/>
</dbReference>
<dbReference type="OrthoDB" id="310895at2759"/>
<comment type="similarity">
    <text evidence="1">Belongs to the aldehyde dehydrogenase family.</text>
</comment>
<gene>
    <name evidence="6" type="ORF">B7463_g11570</name>
</gene>
<dbReference type="FunFam" id="3.40.309.10:FF:000012">
    <property type="entry name" value="Betaine aldehyde dehydrogenase"/>
    <property type="match status" value="1"/>
</dbReference>
<name>A0A3E2GUB9_SCYLI</name>
<protein>
    <recommendedName>
        <fullName evidence="3">aldehyde dehydrogenase (NAD(+))</fullName>
        <ecNumber evidence="3">1.2.1.3</ecNumber>
    </recommendedName>
</protein>
<dbReference type="OMA" id="WNAPIFT"/>
<reference evidence="6 7" key="1">
    <citation type="submission" date="2018-05" db="EMBL/GenBank/DDBJ databases">
        <title>Draft genome sequence of Scytalidium lignicola DSM 105466, a ubiquitous saprotrophic fungus.</title>
        <authorList>
            <person name="Buettner E."/>
            <person name="Gebauer A.M."/>
            <person name="Hofrichter M."/>
            <person name="Liers C."/>
            <person name="Kellner H."/>
        </authorList>
    </citation>
    <scope>NUCLEOTIDE SEQUENCE [LARGE SCALE GENOMIC DNA]</scope>
    <source>
        <strain evidence="6 7">DSM 105466</strain>
    </source>
</reference>
<evidence type="ECO:0000259" key="5">
    <source>
        <dbReference type="Pfam" id="PF00171"/>
    </source>
</evidence>
<dbReference type="InterPro" id="IPR015590">
    <property type="entry name" value="Aldehyde_DH_dom"/>
</dbReference>
<dbReference type="PANTHER" id="PTHR11699">
    <property type="entry name" value="ALDEHYDE DEHYDROGENASE-RELATED"/>
    <property type="match status" value="1"/>
</dbReference>
<accession>A0A3E2GUB9</accession>
<dbReference type="Pfam" id="PF00171">
    <property type="entry name" value="Aldedh"/>
    <property type="match status" value="2"/>
</dbReference>
<dbReference type="Gene3D" id="3.40.605.10">
    <property type="entry name" value="Aldehyde Dehydrogenase, Chain A, domain 1"/>
    <property type="match status" value="2"/>
</dbReference>
<keyword evidence="2" id="KW-0560">Oxidoreductase</keyword>
<dbReference type="EC" id="1.2.1.3" evidence="3"/>
<dbReference type="GO" id="GO:0004029">
    <property type="term" value="F:aldehyde dehydrogenase (NAD+) activity"/>
    <property type="evidence" value="ECO:0007669"/>
    <property type="project" value="UniProtKB-EC"/>
</dbReference>
<dbReference type="Proteomes" id="UP000258309">
    <property type="component" value="Unassembled WGS sequence"/>
</dbReference>
<feature type="non-terminal residue" evidence="6">
    <location>
        <position position="449"/>
    </location>
</feature>
<dbReference type="SUPFAM" id="SSF53720">
    <property type="entry name" value="ALDH-like"/>
    <property type="match status" value="1"/>
</dbReference>
<evidence type="ECO:0000256" key="1">
    <source>
        <dbReference type="ARBA" id="ARBA00009986"/>
    </source>
</evidence>
<proteinExistence type="inferred from homology"/>
<evidence type="ECO:0000256" key="3">
    <source>
        <dbReference type="ARBA" id="ARBA00024226"/>
    </source>
</evidence>
<evidence type="ECO:0000313" key="6">
    <source>
        <dbReference type="EMBL" id="RFU24775.1"/>
    </source>
</evidence>
<dbReference type="AlphaFoldDB" id="A0A3E2GUB9"/>
<feature type="domain" description="Aldehyde dehydrogenase" evidence="5">
    <location>
        <begin position="186"/>
        <end position="438"/>
    </location>
</feature>
<dbReference type="EMBL" id="NCSJ02000403">
    <property type="protein sequence ID" value="RFU24775.1"/>
    <property type="molecule type" value="Genomic_DNA"/>
</dbReference>
<dbReference type="InterPro" id="IPR016160">
    <property type="entry name" value="Ald_DH_CS_CYS"/>
</dbReference>
<dbReference type="STRING" id="5539.A0A3E2GUB9"/>
<organism evidence="6 7">
    <name type="scientific">Scytalidium lignicola</name>
    <name type="common">Hyphomycete</name>
    <dbReference type="NCBI Taxonomy" id="5539"/>
    <lineage>
        <taxon>Eukaryota</taxon>
        <taxon>Fungi</taxon>
        <taxon>Dikarya</taxon>
        <taxon>Ascomycota</taxon>
        <taxon>Pezizomycotina</taxon>
        <taxon>Leotiomycetes</taxon>
        <taxon>Leotiomycetes incertae sedis</taxon>
        <taxon>Scytalidium</taxon>
    </lineage>
</organism>
<dbReference type="Gene3D" id="3.40.309.10">
    <property type="entry name" value="Aldehyde Dehydrogenase, Chain A, domain 2"/>
    <property type="match status" value="1"/>
</dbReference>
<sequence length="449" mass="48347">MAVSIPTKLFINNEYVNAKSGQTITLYSSVDDSRVTSDVQVAGPEDVDIAVAAAKAAFETGPWATFTGQQRAACLLRFADLAEKNAEELARLESLHTGRTMSMISGFDVPHMCEVFRYYAGWADKIQGKTFPPDNGMYKIVNYSPIGVCAGMESWNVSFLYVSWKIAPALVMGNTVRATIAYADPKISFTGSIAVAKKIQEAAAKSNLKKVTLELGGNVAAVVFADAPFEAAIGLVGGGFLVNAGQVCAAASRVLVQKSIAENFIAALKDVFLSIGNELGASPMDPTSSRGPVVDKSQFKSIMSYIEDGKKSAQLLAGGSQKGNKSCFIEPTLFLDPPTDNKVWREEIFGPVLCVRTFETEEEAIKIANDTEYGLAACIYTKDITRALRISSRLQSGNVAVNHPYIPQIQAPFGGIKQSGYGTELGYEGLLEWSHQTTITINMNIPSQL</sequence>
<feature type="domain" description="Aldehyde dehydrogenase" evidence="5">
    <location>
        <begin position="16"/>
        <end position="176"/>
    </location>
</feature>
<evidence type="ECO:0000256" key="2">
    <source>
        <dbReference type="ARBA" id="ARBA00023002"/>
    </source>
</evidence>
<evidence type="ECO:0000256" key="4">
    <source>
        <dbReference type="ARBA" id="ARBA00049194"/>
    </source>
</evidence>
<feature type="non-terminal residue" evidence="6">
    <location>
        <position position="1"/>
    </location>
</feature>
<dbReference type="InterPro" id="IPR016162">
    <property type="entry name" value="Ald_DH_N"/>
</dbReference>
<comment type="caution">
    <text evidence="6">The sequence shown here is derived from an EMBL/GenBank/DDBJ whole genome shotgun (WGS) entry which is preliminary data.</text>
</comment>
<comment type="catalytic activity">
    <reaction evidence="4">
        <text>an aldehyde + NAD(+) + H2O = a carboxylate + NADH + 2 H(+)</text>
        <dbReference type="Rhea" id="RHEA:16185"/>
        <dbReference type="ChEBI" id="CHEBI:15377"/>
        <dbReference type="ChEBI" id="CHEBI:15378"/>
        <dbReference type="ChEBI" id="CHEBI:17478"/>
        <dbReference type="ChEBI" id="CHEBI:29067"/>
        <dbReference type="ChEBI" id="CHEBI:57540"/>
        <dbReference type="ChEBI" id="CHEBI:57945"/>
        <dbReference type="EC" id="1.2.1.3"/>
    </reaction>
</comment>
<dbReference type="PROSITE" id="PS00070">
    <property type="entry name" value="ALDEHYDE_DEHYDR_CYS"/>
    <property type="match status" value="1"/>
</dbReference>